<protein>
    <submittedName>
        <fullName evidence="2">Uncharacterized protein</fullName>
    </submittedName>
</protein>
<feature type="region of interest" description="Disordered" evidence="1">
    <location>
        <begin position="70"/>
        <end position="90"/>
    </location>
</feature>
<comment type="caution">
    <text evidence="2">The sequence shown here is derived from an EMBL/GenBank/DDBJ whole genome shotgun (WGS) entry which is preliminary data.</text>
</comment>
<reference evidence="2" key="1">
    <citation type="submission" date="2023-03" db="EMBL/GenBank/DDBJ databases">
        <title>Actinorhabdospora filicis NBRC 111898.</title>
        <authorList>
            <person name="Ichikawa N."/>
            <person name="Sato H."/>
            <person name="Tonouchi N."/>
        </authorList>
    </citation>
    <scope>NUCLEOTIDE SEQUENCE</scope>
    <source>
        <strain evidence="2">NBRC 111898</strain>
    </source>
</reference>
<dbReference type="AlphaFoldDB" id="A0A9W6W356"/>
<evidence type="ECO:0000256" key="1">
    <source>
        <dbReference type="SAM" id="MobiDB-lite"/>
    </source>
</evidence>
<proteinExistence type="predicted"/>
<keyword evidence="3" id="KW-1185">Reference proteome</keyword>
<gene>
    <name evidence="2" type="ORF">Afil01_25740</name>
</gene>
<evidence type="ECO:0000313" key="2">
    <source>
        <dbReference type="EMBL" id="GLZ77767.1"/>
    </source>
</evidence>
<evidence type="ECO:0000313" key="3">
    <source>
        <dbReference type="Proteomes" id="UP001165079"/>
    </source>
</evidence>
<accession>A0A9W6W356</accession>
<sequence>MAKAGGATMIATAKTSSAARVLRAEDKRGTFLYGESDLHYIKRRRSRQVRRYYPIGWSIGRSVPTRAKSVRSAVTLGDSPDTTGPRAGER</sequence>
<dbReference type="Proteomes" id="UP001165079">
    <property type="component" value="Unassembled WGS sequence"/>
</dbReference>
<organism evidence="2 3">
    <name type="scientific">Actinorhabdospora filicis</name>
    <dbReference type="NCBI Taxonomy" id="1785913"/>
    <lineage>
        <taxon>Bacteria</taxon>
        <taxon>Bacillati</taxon>
        <taxon>Actinomycetota</taxon>
        <taxon>Actinomycetes</taxon>
        <taxon>Micromonosporales</taxon>
        <taxon>Micromonosporaceae</taxon>
        <taxon>Actinorhabdospora</taxon>
    </lineage>
</organism>
<name>A0A9W6W356_9ACTN</name>
<dbReference type="EMBL" id="BSTX01000001">
    <property type="protein sequence ID" value="GLZ77767.1"/>
    <property type="molecule type" value="Genomic_DNA"/>
</dbReference>